<comment type="caution">
    <text evidence="1">The sequence shown here is derived from an EMBL/GenBank/DDBJ whole genome shotgun (WGS) entry which is preliminary data.</text>
</comment>
<evidence type="ECO:0000313" key="2">
    <source>
        <dbReference type="Proteomes" id="UP000658514"/>
    </source>
</evidence>
<accession>A0ABR8AJD9</accession>
<name>A0ABR8AJD9_9CYAN</name>
<dbReference type="RefSeq" id="WP_190550675.1">
    <property type="nucleotide sequence ID" value="NZ_CAWPNO010000115.1"/>
</dbReference>
<sequence>MYTETLKPKEQFVSSKQFGLLAEEAVKKWLNLLGSRVIESTVEENIEQDIDIYVNDIPCSIKAISHSYSRKNRPGFELLVLDGGKWKTSWFINGKSTNYYYISFNEIYVELWVINKPRVVEHVKNKGWDFTTQLTKDIKESQRYHRHKDTALGFLNFETIKEHKLGKKLDVITLTEYCSVENLLDYLDKYYK</sequence>
<proteinExistence type="predicted"/>
<gene>
    <name evidence="1" type="ORF">H6G24_32660</name>
</gene>
<reference evidence="1 2" key="1">
    <citation type="journal article" date="2020" name="ISME J.">
        <title>Comparative genomics reveals insights into cyanobacterial evolution and habitat adaptation.</title>
        <authorList>
            <person name="Chen M.Y."/>
            <person name="Teng W.K."/>
            <person name="Zhao L."/>
            <person name="Hu C.X."/>
            <person name="Zhou Y.K."/>
            <person name="Han B.P."/>
            <person name="Song L.R."/>
            <person name="Shu W.S."/>
        </authorList>
    </citation>
    <scope>NUCLEOTIDE SEQUENCE [LARGE SCALE GENOMIC DNA]</scope>
    <source>
        <strain evidence="1 2">FACHB-288</strain>
    </source>
</reference>
<organism evidence="1 2">
    <name type="scientific">Calothrix parietina FACHB-288</name>
    <dbReference type="NCBI Taxonomy" id="2692896"/>
    <lineage>
        <taxon>Bacteria</taxon>
        <taxon>Bacillati</taxon>
        <taxon>Cyanobacteriota</taxon>
        <taxon>Cyanophyceae</taxon>
        <taxon>Nostocales</taxon>
        <taxon>Calotrichaceae</taxon>
        <taxon>Calothrix</taxon>
    </lineage>
</organism>
<keyword evidence="2" id="KW-1185">Reference proteome</keyword>
<dbReference type="EMBL" id="JACJQH010000078">
    <property type="protein sequence ID" value="MBD2200165.1"/>
    <property type="molecule type" value="Genomic_DNA"/>
</dbReference>
<protein>
    <submittedName>
        <fullName evidence="1">Uncharacterized protein</fullName>
    </submittedName>
</protein>
<evidence type="ECO:0000313" key="1">
    <source>
        <dbReference type="EMBL" id="MBD2200165.1"/>
    </source>
</evidence>
<dbReference type="Proteomes" id="UP000658514">
    <property type="component" value="Unassembled WGS sequence"/>
</dbReference>